<dbReference type="RefSeq" id="WP_203783713.1">
    <property type="nucleotide sequence ID" value="NZ_BOMV01000055.1"/>
</dbReference>
<feature type="transmembrane region" description="Helical" evidence="2">
    <location>
        <begin position="174"/>
        <end position="191"/>
    </location>
</feature>
<feature type="transmembrane region" description="Helical" evidence="2">
    <location>
        <begin position="148"/>
        <end position="168"/>
    </location>
</feature>
<accession>A0A919MVR6</accession>
<keyword evidence="2" id="KW-0812">Transmembrane</keyword>
<feature type="transmembrane region" description="Helical" evidence="2">
    <location>
        <begin position="297"/>
        <end position="319"/>
    </location>
</feature>
<feature type="transmembrane region" description="Helical" evidence="2">
    <location>
        <begin position="203"/>
        <end position="224"/>
    </location>
</feature>
<comment type="caution">
    <text evidence="3">The sequence shown here is derived from an EMBL/GenBank/DDBJ whole genome shotgun (WGS) entry which is preliminary data.</text>
</comment>
<reference evidence="3" key="1">
    <citation type="submission" date="2021-01" db="EMBL/GenBank/DDBJ databases">
        <title>Whole genome shotgun sequence of Actinoplanes rishiriensis NBRC 108556.</title>
        <authorList>
            <person name="Komaki H."/>
            <person name="Tamura T."/>
        </authorList>
    </citation>
    <scope>NUCLEOTIDE SEQUENCE</scope>
    <source>
        <strain evidence="3">NBRC 108556</strain>
    </source>
</reference>
<keyword evidence="2" id="KW-1133">Transmembrane helix</keyword>
<protein>
    <recommendedName>
        <fullName evidence="5">YibE/F family protein</fullName>
    </recommendedName>
</protein>
<feature type="region of interest" description="Disordered" evidence="1">
    <location>
        <begin position="365"/>
        <end position="388"/>
    </location>
</feature>
<keyword evidence="2" id="KW-0472">Membrane</keyword>
<dbReference type="InterPro" id="IPR012507">
    <property type="entry name" value="YibE_F"/>
</dbReference>
<dbReference type="Proteomes" id="UP000636960">
    <property type="component" value="Unassembled WGS sequence"/>
</dbReference>
<keyword evidence="4" id="KW-1185">Reference proteome</keyword>
<dbReference type="Pfam" id="PF07907">
    <property type="entry name" value="YibE_F"/>
    <property type="match status" value="1"/>
</dbReference>
<sequence length="388" mass="39119">MSHTHGVPEGAASRRTRQLVAAVLVPAAVATVLAMILLWPGKVQFDGRDRGGERALGTVTAMTVGSATVRVTDGPGAGTETRVDVPQGPGAPRLSPGDDVVLLYFPGAVAGGPDYAVVDHQRAGPMLWLVGLTVLAVLLFGRRLGLTSLAGLAVSFAILLFFIIPAILDGSPPLLVAVVGASAIMFAALYLTHGVNVHTSVAIAGTLASLVLTGLLGAGFTAALDLTGVASGDDAFLAASGGIDMRGLLLAGIVIGALGVLDDVTVTQATTVAELARGGTGRWELYRSASRIGRAHVGSAVNTLVLAYAGAALPLLLLLATGSQPMSEVVTGELLAQEVLRSAVGTIGLIASVPITTALAALVAGPPKSRSGGRRSSPPARSPRHSRS</sequence>
<feature type="transmembrane region" description="Helical" evidence="2">
    <location>
        <begin position="19"/>
        <end position="39"/>
    </location>
</feature>
<evidence type="ECO:0008006" key="5">
    <source>
        <dbReference type="Google" id="ProtNLM"/>
    </source>
</evidence>
<feature type="compositionally biased region" description="Low complexity" evidence="1">
    <location>
        <begin position="365"/>
        <end position="379"/>
    </location>
</feature>
<evidence type="ECO:0000256" key="1">
    <source>
        <dbReference type="SAM" id="MobiDB-lite"/>
    </source>
</evidence>
<gene>
    <name evidence="3" type="ORF">Ari01nite_45680</name>
</gene>
<evidence type="ECO:0000256" key="2">
    <source>
        <dbReference type="SAM" id="Phobius"/>
    </source>
</evidence>
<dbReference type="AlphaFoldDB" id="A0A919MVR6"/>
<organism evidence="3 4">
    <name type="scientific">Paractinoplanes rishiriensis</name>
    <dbReference type="NCBI Taxonomy" id="1050105"/>
    <lineage>
        <taxon>Bacteria</taxon>
        <taxon>Bacillati</taxon>
        <taxon>Actinomycetota</taxon>
        <taxon>Actinomycetes</taxon>
        <taxon>Micromonosporales</taxon>
        <taxon>Micromonosporaceae</taxon>
        <taxon>Paractinoplanes</taxon>
    </lineage>
</organism>
<feature type="transmembrane region" description="Helical" evidence="2">
    <location>
        <begin position="123"/>
        <end position="141"/>
    </location>
</feature>
<dbReference type="PANTHER" id="PTHR41771">
    <property type="entry name" value="MEMBRANE PROTEIN-RELATED"/>
    <property type="match status" value="1"/>
</dbReference>
<evidence type="ECO:0000313" key="3">
    <source>
        <dbReference type="EMBL" id="GIE97103.1"/>
    </source>
</evidence>
<feature type="transmembrane region" description="Helical" evidence="2">
    <location>
        <begin position="339"/>
        <end position="365"/>
    </location>
</feature>
<proteinExistence type="predicted"/>
<dbReference type="PANTHER" id="PTHR41771:SF1">
    <property type="entry name" value="MEMBRANE PROTEIN"/>
    <property type="match status" value="1"/>
</dbReference>
<evidence type="ECO:0000313" key="4">
    <source>
        <dbReference type="Proteomes" id="UP000636960"/>
    </source>
</evidence>
<feature type="transmembrane region" description="Helical" evidence="2">
    <location>
        <begin position="236"/>
        <end position="261"/>
    </location>
</feature>
<dbReference type="EMBL" id="BOMV01000055">
    <property type="protein sequence ID" value="GIE97103.1"/>
    <property type="molecule type" value="Genomic_DNA"/>
</dbReference>
<name>A0A919MVR6_9ACTN</name>